<organism evidence="2 3">
    <name type="scientific">Caenorhabditis japonica</name>
    <dbReference type="NCBI Taxonomy" id="281687"/>
    <lineage>
        <taxon>Eukaryota</taxon>
        <taxon>Metazoa</taxon>
        <taxon>Ecdysozoa</taxon>
        <taxon>Nematoda</taxon>
        <taxon>Chromadorea</taxon>
        <taxon>Rhabditida</taxon>
        <taxon>Rhabditina</taxon>
        <taxon>Rhabditomorpha</taxon>
        <taxon>Rhabditoidea</taxon>
        <taxon>Rhabditidae</taxon>
        <taxon>Peloderinae</taxon>
        <taxon>Caenorhabditis</taxon>
    </lineage>
</organism>
<evidence type="ECO:0000313" key="2">
    <source>
        <dbReference type="EnsemblMetazoa" id="CJA38782.1"/>
    </source>
</evidence>
<dbReference type="Proteomes" id="UP000005237">
    <property type="component" value="Unassembled WGS sequence"/>
</dbReference>
<sequence>MYIPVGSLIFLPLLGIELGVNANKAGALLGLYPALDALIAIILIKDFRKFVMCKKQHEKVGTTNTNSTGNSVFA</sequence>
<keyword evidence="1" id="KW-1133">Transmembrane helix</keyword>
<evidence type="ECO:0000256" key="1">
    <source>
        <dbReference type="SAM" id="Phobius"/>
    </source>
</evidence>
<keyword evidence="1" id="KW-0812">Transmembrane</keyword>
<name>A0A8R1IX07_CAEJA</name>
<dbReference type="InterPro" id="IPR019428">
    <property type="entry name" value="7TM_GPCR_serpentine_rcpt_Str"/>
</dbReference>
<evidence type="ECO:0000313" key="3">
    <source>
        <dbReference type="Proteomes" id="UP000005237"/>
    </source>
</evidence>
<protein>
    <submittedName>
        <fullName evidence="2">Uncharacterized protein</fullName>
    </submittedName>
</protein>
<keyword evidence="1" id="KW-0472">Membrane</keyword>
<dbReference type="AlphaFoldDB" id="A0A8R1IX07"/>
<keyword evidence="3" id="KW-1185">Reference proteome</keyword>
<dbReference type="GO" id="GO:0005886">
    <property type="term" value="C:plasma membrane"/>
    <property type="evidence" value="ECO:0007669"/>
    <property type="project" value="TreeGrafter"/>
</dbReference>
<reference evidence="3" key="1">
    <citation type="submission" date="2010-08" db="EMBL/GenBank/DDBJ databases">
        <authorList>
            <consortium name="Caenorhabditis japonica Sequencing Consortium"/>
            <person name="Wilson R.K."/>
        </authorList>
    </citation>
    <scope>NUCLEOTIDE SEQUENCE [LARGE SCALE GENOMIC DNA]</scope>
    <source>
        <strain evidence="3">DF5081</strain>
    </source>
</reference>
<dbReference type="PANTHER" id="PTHR22943:SF248">
    <property type="entry name" value="SEVEN TM RECEPTOR"/>
    <property type="match status" value="1"/>
</dbReference>
<reference evidence="2" key="2">
    <citation type="submission" date="2022-06" db="UniProtKB">
        <authorList>
            <consortium name="EnsemblMetazoa"/>
        </authorList>
    </citation>
    <scope>IDENTIFICATION</scope>
    <source>
        <strain evidence="2">DF5081</strain>
    </source>
</reference>
<dbReference type="GO" id="GO:0042048">
    <property type="term" value="P:olfactory behavior"/>
    <property type="evidence" value="ECO:0007669"/>
    <property type="project" value="TreeGrafter"/>
</dbReference>
<dbReference type="GO" id="GO:0038022">
    <property type="term" value="F:G protein-coupled olfactory receptor activity"/>
    <property type="evidence" value="ECO:0007669"/>
    <property type="project" value="TreeGrafter"/>
</dbReference>
<accession>A0A8R1IX07</accession>
<feature type="transmembrane region" description="Helical" evidence="1">
    <location>
        <begin position="25"/>
        <end position="44"/>
    </location>
</feature>
<dbReference type="PANTHER" id="PTHR22943">
    <property type="entry name" value="7-TRANSMEMBRANE DOMAIN RECEPTOR C.ELEGANS"/>
    <property type="match status" value="1"/>
</dbReference>
<proteinExistence type="predicted"/>
<dbReference type="EnsemblMetazoa" id="CJA38782.1">
    <property type="protein sequence ID" value="CJA38782.1"/>
    <property type="gene ID" value="WBGene00214629"/>
</dbReference>
<dbReference type="Pfam" id="PF10326">
    <property type="entry name" value="7TM_GPCR_Str"/>
    <property type="match status" value="1"/>
</dbReference>